<dbReference type="Proteomes" id="UP000236630">
    <property type="component" value="Unassembled WGS sequence"/>
</dbReference>
<proteinExistence type="predicted"/>
<dbReference type="EMBL" id="BDQV01000848">
    <property type="protein sequence ID" value="GAY68269.1"/>
    <property type="molecule type" value="Genomic_DNA"/>
</dbReference>
<evidence type="ECO:0008006" key="4">
    <source>
        <dbReference type="Google" id="ProtNLM"/>
    </source>
</evidence>
<feature type="region of interest" description="Disordered" evidence="1">
    <location>
        <begin position="343"/>
        <end position="390"/>
    </location>
</feature>
<reference evidence="2 3" key="1">
    <citation type="journal article" date="2017" name="Front. Genet.">
        <title>Draft sequencing of the heterozygous diploid genome of Satsuma (Citrus unshiu Marc.) using a hybrid assembly approach.</title>
        <authorList>
            <person name="Shimizu T."/>
            <person name="Tanizawa Y."/>
            <person name="Mochizuki T."/>
            <person name="Nagasaki H."/>
            <person name="Yoshioka T."/>
            <person name="Toyoda A."/>
            <person name="Fujiyama A."/>
            <person name="Kaminuma E."/>
            <person name="Nakamura Y."/>
        </authorList>
    </citation>
    <scope>NUCLEOTIDE SEQUENCE [LARGE SCALE GENOMIC DNA]</scope>
    <source>
        <strain evidence="3">cv. Miyagawa wase</strain>
    </source>
</reference>
<organism evidence="2 3">
    <name type="scientific">Citrus unshiu</name>
    <name type="common">Satsuma mandarin</name>
    <name type="synonym">Citrus nobilis var. unshiu</name>
    <dbReference type="NCBI Taxonomy" id="55188"/>
    <lineage>
        <taxon>Eukaryota</taxon>
        <taxon>Viridiplantae</taxon>
        <taxon>Streptophyta</taxon>
        <taxon>Embryophyta</taxon>
        <taxon>Tracheophyta</taxon>
        <taxon>Spermatophyta</taxon>
        <taxon>Magnoliopsida</taxon>
        <taxon>eudicotyledons</taxon>
        <taxon>Gunneridae</taxon>
        <taxon>Pentapetalae</taxon>
        <taxon>rosids</taxon>
        <taxon>malvids</taxon>
        <taxon>Sapindales</taxon>
        <taxon>Rutaceae</taxon>
        <taxon>Aurantioideae</taxon>
        <taxon>Citrus</taxon>
    </lineage>
</organism>
<evidence type="ECO:0000256" key="1">
    <source>
        <dbReference type="SAM" id="MobiDB-lite"/>
    </source>
</evidence>
<sequence length="426" mass="49744">MVLVVVVFVVVVVVLGVLFWECRTAAQRRALERARARARAVAPNYSGYIAKSELSDIEVGRMYFRYADHFPGRISGMCNLSLVIKAIEEKLTKRQLNLFKNDIFGHFLKCRNFSFNGVILHNLLLRQVAHEEDSREDQLWFQIDEHLIRLLIVEWCLVTGLSYVVNTELRNNQTMHRLRNTYFDGVHCKINLKEFDALFKKLKFEEMDDMDTLKIVLFYFTDRTTRLKNPHDNIEKYNLYGFTSGVQAWIYEAIRGLPSTWVVKTKKKIPCIVQWKPMASSRINFAEVYSFFNDESRLGDVLQTLEPNSKESSRKYWLTVKDYMLSIPDWVHKHQPSINAVPSVTRQSDEHDYIPNPTPEQRHDTSEDEVVVDDQQEQTDNSDDAHDSELWNNGDCAVDSLVFDDRLNCYLCGRQHTMSKSMTDFI</sequence>
<keyword evidence="3" id="KW-1185">Reference proteome</keyword>
<dbReference type="AlphaFoldDB" id="A0A2H5QUM2"/>
<protein>
    <recommendedName>
        <fullName evidence="4">DUF1985 domain-containing protein</fullName>
    </recommendedName>
</protein>
<dbReference type="PANTHER" id="PTHR48450">
    <property type="entry name" value="DUF1985 DOMAIN-CONTAINING PROTEIN"/>
    <property type="match status" value="1"/>
</dbReference>
<evidence type="ECO:0000313" key="3">
    <source>
        <dbReference type="Proteomes" id="UP000236630"/>
    </source>
</evidence>
<gene>
    <name evidence="2" type="ORF">CUMW_262830</name>
</gene>
<evidence type="ECO:0000313" key="2">
    <source>
        <dbReference type="EMBL" id="GAY68269.1"/>
    </source>
</evidence>
<comment type="caution">
    <text evidence="2">The sequence shown here is derived from an EMBL/GenBank/DDBJ whole genome shotgun (WGS) entry which is preliminary data.</text>
</comment>
<dbReference type="PANTHER" id="PTHR48450:SF1">
    <property type="entry name" value="DUF1985 DOMAIN-CONTAINING PROTEIN"/>
    <property type="match status" value="1"/>
</dbReference>
<feature type="compositionally biased region" description="Acidic residues" evidence="1">
    <location>
        <begin position="366"/>
        <end position="382"/>
    </location>
</feature>
<name>A0A2H5QUM2_CITUN</name>
<accession>A0A2H5QUM2</accession>